<dbReference type="Gene3D" id="1.25.40.10">
    <property type="entry name" value="Tetratricopeptide repeat domain"/>
    <property type="match status" value="1"/>
</dbReference>
<protein>
    <submittedName>
        <fullName evidence="1">Uncharacterized protein</fullName>
    </submittedName>
</protein>
<evidence type="ECO:0000313" key="1">
    <source>
        <dbReference type="EMBL" id="GCD94466.1"/>
    </source>
</evidence>
<dbReference type="Proteomes" id="UP000286931">
    <property type="component" value="Unassembled WGS sequence"/>
</dbReference>
<name>A0A401YIN0_9ACTN</name>
<keyword evidence="2" id="KW-1185">Reference proteome</keyword>
<dbReference type="AlphaFoldDB" id="A0A401YIN0"/>
<comment type="caution">
    <text evidence="1">The sequence shown here is derived from an EMBL/GenBank/DDBJ whole genome shotgun (WGS) entry which is preliminary data.</text>
</comment>
<dbReference type="InterPro" id="IPR011990">
    <property type="entry name" value="TPR-like_helical_dom_sf"/>
</dbReference>
<dbReference type="RefSeq" id="WP_126636618.1">
    <property type="nucleotide sequence ID" value="NZ_BIFH01000015.1"/>
</dbReference>
<accession>A0A401YIN0</accession>
<dbReference type="OrthoDB" id="3213425at2"/>
<sequence length="459" mass="49723">MVSTTTPYQADLLRAARNHLGWKKPRLVYALRQAAAQEGRSLPTDTSLLRSIARWENGQTYPADYVELLVKVYGQPAHRLGLADAPAAPETPGTVYPTTPTDSVEALTALWRTDLAPGSDMQTLSPDPAAWNAAPLAWLVSGQQEQLPNSRTRTQVGMSDVEAVRATVDVYADLDNRFGGGHGRRALIQYLNGDVAELLTARSTEPVGRSLFGTVAEATLLAGWMSYDSGHHGLAQRYFIQALRLAQAAEDRRLAGSVLSAMSHQATYLGRFTEAANLARAAQLGTTGHATPTLTAQFLAMEARALSRVGDHAGCNTALTRSTTIFERTKPGEDPEWIGYFDQAELSAELGHCFRDMGQAQQATTYAELCLGGTDGRYVRSDFFATMVLAEAHLTAGEPELACRSALTALKLGQQLKSARCVTYLSEFRSKLAGFATSAPVAEFLEEAESHRLWQQTAS</sequence>
<organism evidence="1 2">
    <name type="scientific">Embleya hyalina</name>
    <dbReference type="NCBI Taxonomy" id="516124"/>
    <lineage>
        <taxon>Bacteria</taxon>
        <taxon>Bacillati</taxon>
        <taxon>Actinomycetota</taxon>
        <taxon>Actinomycetes</taxon>
        <taxon>Kitasatosporales</taxon>
        <taxon>Streptomycetaceae</taxon>
        <taxon>Embleya</taxon>
    </lineage>
</organism>
<evidence type="ECO:0000313" key="2">
    <source>
        <dbReference type="Proteomes" id="UP000286931"/>
    </source>
</evidence>
<proteinExistence type="predicted"/>
<dbReference type="EMBL" id="BIFH01000015">
    <property type="protein sequence ID" value="GCD94466.1"/>
    <property type="molecule type" value="Genomic_DNA"/>
</dbReference>
<dbReference type="SUPFAM" id="SSF48452">
    <property type="entry name" value="TPR-like"/>
    <property type="match status" value="1"/>
</dbReference>
<gene>
    <name evidence="1" type="ORF">EHYA_02135</name>
</gene>
<reference evidence="1 2" key="1">
    <citation type="submission" date="2018-12" db="EMBL/GenBank/DDBJ databases">
        <title>Draft genome sequence of Embleya hyalina NBRC 13850T.</title>
        <authorList>
            <person name="Komaki H."/>
            <person name="Hosoyama A."/>
            <person name="Kimura A."/>
            <person name="Ichikawa N."/>
            <person name="Tamura T."/>
        </authorList>
    </citation>
    <scope>NUCLEOTIDE SEQUENCE [LARGE SCALE GENOMIC DNA]</scope>
    <source>
        <strain evidence="1 2">NBRC 13850</strain>
    </source>
</reference>